<name>A0A7W5CE35_9BACL</name>
<evidence type="ECO:0000313" key="4">
    <source>
        <dbReference type="EMBL" id="MBB3155932.1"/>
    </source>
</evidence>
<dbReference type="GO" id="GO:0003677">
    <property type="term" value="F:DNA binding"/>
    <property type="evidence" value="ECO:0007669"/>
    <property type="project" value="UniProtKB-UniRule"/>
</dbReference>
<proteinExistence type="predicted"/>
<dbReference type="PANTHER" id="PTHR43479">
    <property type="entry name" value="ACREF/ENVCD OPERON REPRESSOR-RELATED"/>
    <property type="match status" value="1"/>
</dbReference>
<dbReference type="Pfam" id="PF00440">
    <property type="entry name" value="TetR_N"/>
    <property type="match status" value="1"/>
</dbReference>
<accession>A0A7W5CE35</accession>
<dbReference type="EMBL" id="JACHXW010000030">
    <property type="protein sequence ID" value="MBB3155932.1"/>
    <property type="molecule type" value="Genomic_DNA"/>
</dbReference>
<protein>
    <submittedName>
        <fullName evidence="4">AcrR family transcriptional regulator</fullName>
    </submittedName>
</protein>
<dbReference type="InterPro" id="IPR009057">
    <property type="entry name" value="Homeodomain-like_sf"/>
</dbReference>
<dbReference type="AlphaFoldDB" id="A0A7W5CE35"/>
<dbReference type="InterPro" id="IPR001647">
    <property type="entry name" value="HTH_TetR"/>
</dbReference>
<organism evidence="4 5">
    <name type="scientific">Paenibacillus endophyticus</name>
    <dbReference type="NCBI Taxonomy" id="1294268"/>
    <lineage>
        <taxon>Bacteria</taxon>
        <taxon>Bacillati</taxon>
        <taxon>Bacillota</taxon>
        <taxon>Bacilli</taxon>
        <taxon>Bacillales</taxon>
        <taxon>Paenibacillaceae</taxon>
        <taxon>Paenibacillus</taxon>
    </lineage>
</organism>
<dbReference type="InterPro" id="IPR023772">
    <property type="entry name" value="DNA-bd_HTH_TetR-type_CS"/>
</dbReference>
<comment type="caution">
    <text evidence="4">The sequence shown here is derived from an EMBL/GenBank/DDBJ whole genome shotgun (WGS) entry which is preliminary data.</text>
</comment>
<dbReference type="PANTHER" id="PTHR43479:SF11">
    <property type="entry name" value="ACREF_ENVCD OPERON REPRESSOR-RELATED"/>
    <property type="match status" value="1"/>
</dbReference>
<evidence type="ECO:0000256" key="1">
    <source>
        <dbReference type="ARBA" id="ARBA00023125"/>
    </source>
</evidence>
<feature type="domain" description="HTH tetR-type" evidence="3">
    <location>
        <begin position="11"/>
        <end position="71"/>
    </location>
</feature>
<evidence type="ECO:0000259" key="3">
    <source>
        <dbReference type="PROSITE" id="PS50977"/>
    </source>
</evidence>
<dbReference type="Proteomes" id="UP000518605">
    <property type="component" value="Unassembled WGS sequence"/>
</dbReference>
<dbReference type="SUPFAM" id="SSF46689">
    <property type="entry name" value="Homeodomain-like"/>
    <property type="match status" value="1"/>
</dbReference>
<sequence length="202" mass="23218">MPKKFNDKEKQWIRQKLIEEGKRRFESLGLRKTSVEDLTKASGIAQGSFYMFFDSKEELFYHILLEEEAGIRNQLLALVSESAIVTKEGIQRFLLDAIRLLGESPLIRQMYLEGEFTQLVRKLPAELLEQNFSEDTDALMPVIRTWQAAGILVHTRPELIVSMIRSLVLLTLHKQEIGADIYTDTLSFLLDLISDGMVSKRD</sequence>
<feature type="DNA-binding region" description="H-T-H motif" evidence="2">
    <location>
        <begin position="34"/>
        <end position="53"/>
    </location>
</feature>
<evidence type="ECO:0000313" key="5">
    <source>
        <dbReference type="Proteomes" id="UP000518605"/>
    </source>
</evidence>
<keyword evidence="5" id="KW-1185">Reference proteome</keyword>
<dbReference type="PROSITE" id="PS50977">
    <property type="entry name" value="HTH_TETR_2"/>
    <property type="match status" value="1"/>
</dbReference>
<evidence type="ECO:0000256" key="2">
    <source>
        <dbReference type="PROSITE-ProRule" id="PRU00335"/>
    </source>
</evidence>
<gene>
    <name evidence="4" type="ORF">FHS16_006048</name>
</gene>
<dbReference type="Gene3D" id="1.10.357.10">
    <property type="entry name" value="Tetracycline Repressor, domain 2"/>
    <property type="match status" value="1"/>
</dbReference>
<reference evidence="4 5" key="1">
    <citation type="submission" date="2020-08" db="EMBL/GenBank/DDBJ databases">
        <title>Genomic Encyclopedia of Type Strains, Phase III (KMG-III): the genomes of soil and plant-associated and newly described type strains.</title>
        <authorList>
            <person name="Whitman W."/>
        </authorList>
    </citation>
    <scope>NUCLEOTIDE SEQUENCE [LARGE SCALE GENOMIC DNA]</scope>
    <source>
        <strain evidence="4 5">CECT 8234</strain>
    </source>
</reference>
<dbReference type="RefSeq" id="WP_183570999.1">
    <property type="nucleotide sequence ID" value="NZ_CBCSLB010000031.1"/>
</dbReference>
<dbReference type="InterPro" id="IPR050624">
    <property type="entry name" value="HTH-type_Tx_Regulator"/>
</dbReference>
<dbReference type="PROSITE" id="PS01081">
    <property type="entry name" value="HTH_TETR_1"/>
    <property type="match status" value="1"/>
</dbReference>
<keyword evidence="1 2" id="KW-0238">DNA-binding</keyword>